<name>A0A370IDJ1_9NOCA</name>
<keyword evidence="1" id="KW-0472">Membrane</keyword>
<protein>
    <recommendedName>
        <fullName evidence="4">Integral membrane protein</fullName>
    </recommendedName>
</protein>
<accession>A0A370IDJ1</accession>
<evidence type="ECO:0000256" key="1">
    <source>
        <dbReference type="SAM" id="Phobius"/>
    </source>
</evidence>
<evidence type="ECO:0000313" key="2">
    <source>
        <dbReference type="EMBL" id="RDI68778.1"/>
    </source>
</evidence>
<feature type="transmembrane region" description="Helical" evidence="1">
    <location>
        <begin position="171"/>
        <end position="191"/>
    </location>
</feature>
<keyword evidence="3" id="KW-1185">Reference proteome</keyword>
<dbReference type="STRING" id="1210086.GCA_001613105_00162"/>
<organism evidence="2 3">
    <name type="scientific">Nocardia pseudobrasiliensis</name>
    <dbReference type="NCBI Taxonomy" id="45979"/>
    <lineage>
        <taxon>Bacteria</taxon>
        <taxon>Bacillati</taxon>
        <taxon>Actinomycetota</taxon>
        <taxon>Actinomycetes</taxon>
        <taxon>Mycobacteriales</taxon>
        <taxon>Nocardiaceae</taxon>
        <taxon>Nocardia</taxon>
    </lineage>
</organism>
<comment type="caution">
    <text evidence="2">The sequence shown here is derived from an EMBL/GenBank/DDBJ whole genome shotgun (WGS) entry which is preliminary data.</text>
</comment>
<dbReference type="AlphaFoldDB" id="A0A370IDJ1"/>
<keyword evidence="1" id="KW-0812">Transmembrane</keyword>
<sequence length="246" mass="26514">MSTGLLACCAACALALLTIVLRASRWHERPPSRPFTVTLALLVIGVAMRNPEVLAGTWLDNGTAVDLHLANFTDLLGDLCYVAAGYFICKLVARAWGMAWSVRWLARIFTVGALVMIALWALSDAPTTPAVYVGYLGGPALGYSYVAASLILISNLALVATAAIAQSSWRVRLALLPLALGGLLGMVEGVLRIGSHMWPQPWVDIRDRIGWYPSVAMIVLYAVSGLIGYFMYPSIAREQRHAVAAE</sequence>
<feature type="transmembrane region" description="Helical" evidence="1">
    <location>
        <begin position="143"/>
        <end position="164"/>
    </location>
</feature>
<feature type="transmembrane region" description="Helical" evidence="1">
    <location>
        <begin position="105"/>
        <end position="123"/>
    </location>
</feature>
<evidence type="ECO:0008006" key="4">
    <source>
        <dbReference type="Google" id="ProtNLM"/>
    </source>
</evidence>
<dbReference type="EMBL" id="QQBC01000001">
    <property type="protein sequence ID" value="RDI68778.1"/>
    <property type="molecule type" value="Genomic_DNA"/>
</dbReference>
<feature type="transmembrane region" description="Helical" evidence="1">
    <location>
        <begin position="75"/>
        <end position="93"/>
    </location>
</feature>
<keyword evidence="1" id="KW-1133">Transmembrane helix</keyword>
<reference evidence="2 3" key="1">
    <citation type="submission" date="2018-07" db="EMBL/GenBank/DDBJ databases">
        <title>Genomic Encyclopedia of Type Strains, Phase IV (KMG-IV): sequencing the most valuable type-strain genomes for metagenomic binning, comparative biology and taxonomic classification.</title>
        <authorList>
            <person name="Goeker M."/>
        </authorList>
    </citation>
    <scope>NUCLEOTIDE SEQUENCE [LARGE SCALE GENOMIC DNA]</scope>
    <source>
        <strain evidence="2 3">DSM 44290</strain>
    </source>
</reference>
<evidence type="ECO:0000313" key="3">
    <source>
        <dbReference type="Proteomes" id="UP000254869"/>
    </source>
</evidence>
<gene>
    <name evidence="2" type="ORF">DFR76_101313</name>
</gene>
<dbReference type="Proteomes" id="UP000254869">
    <property type="component" value="Unassembled WGS sequence"/>
</dbReference>
<proteinExistence type="predicted"/>
<feature type="transmembrane region" description="Helical" evidence="1">
    <location>
        <begin position="211"/>
        <end position="232"/>
    </location>
</feature>
<dbReference type="RefSeq" id="WP_147287806.1">
    <property type="nucleotide sequence ID" value="NZ_QQBC01000001.1"/>
</dbReference>